<reference evidence="5 6" key="1">
    <citation type="journal article" date="2019" name="Nat. Ecol. Evol.">
        <title>Megaphylogeny resolves global patterns of mushroom evolution.</title>
        <authorList>
            <person name="Varga T."/>
            <person name="Krizsan K."/>
            <person name="Foldi C."/>
            <person name="Dima B."/>
            <person name="Sanchez-Garcia M."/>
            <person name="Sanchez-Ramirez S."/>
            <person name="Szollosi G.J."/>
            <person name="Szarkandi J.G."/>
            <person name="Papp V."/>
            <person name="Albert L."/>
            <person name="Andreopoulos W."/>
            <person name="Angelini C."/>
            <person name="Antonin V."/>
            <person name="Barry K.W."/>
            <person name="Bougher N.L."/>
            <person name="Buchanan P."/>
            <person name="Buyck B."/>
            <person name="Bense V."/>
            <person name="Catcheside P."/>
            <person name="Chovatia M."/>
            <person name="Cooper J."/>
            <person name="Damon W."/>
            <person name="Desjardin D."/>
            <person name="Finy P."/>
            <person name="Geml J."/>
            <person name="Haridas S."/>
            <person name="Hughes K."/>
            <person name="Justo A."/>
            <person name="Karasinski D."/>
            <person name="Kautmanova I."/>
            <person name="Kiss B."/>
            <person name="Kocsube S."/>
            <person name="Kotiranta H."/>
            <person name="LaButti K.M."/>
            <person name="Lechner B.E."/>
            <person name="Liimatainen K."/>
            <person name="Lipzen A."/>
            <person name="Lukacs Z."/>
            <person name="Mihaltcheva S."/>
            <person name="Morgado L.N."/>
            <person name="Niskanen T."/>
            <person name="Noordeloos M.E."/>
            <person name="Ohm R.A."/>
            <person name="Ortiz-Santana B."/>
            <person name="Ovrebo C."/>
            <person name="Racz N."/>
            <person name="Riley R."/>
            <person name="Savchenko A."/>
            <person name="Shiryaev A."/>
            <person name="Soop K."/>
            <person name="Spirin V."/>
            <person name="Szebenyi C."/>
            <person name="Tomsovsky M."/>
            <person name="Tulloss R.E."/>
            <person name="Uehling J."/>
            <person name="Grigoriev I.V."/>
            <person name="Vagvolgyi C."/>
            <person name="Papp T."/>
            <person name="Martin F.M."/>
            <person name="Miettinen O."/>
            <person name="Hibbett D.S."/>
            <person name="Nagy L.G."/>
        </authorList>
    </citation>
    <scope>NUCLEOTIDE SEQUENCE [LARGE SCALE GENOMIC DNA]</scope>
    <source>
        <strain evidence="5 6">CBS 121175</strain>
    </source>
</reference>
<name>A0A5C3K9D3_COPMA</name>
<dbReference type="InterPro" id="IPR056884">
    <property type="entry name" value="NPHP3-like_N"/>
</dbReference>
<dbReference type="InterPro" id="IPR002110">
    <property type="entry name" value="Ankyrin_rpt"/>
</dbReference>
<dbReference type="InterPro" id="IPR036770">
    <property type="entry name" value="Ankyrin_rpt-contain_sf"/>
</dbReference>
<dbReference type="OrthoDB" id="1577640at2759"/>
<dbReference type="Pfam" id="PF12796">
    <property type="entry name" value="Ank_2"/>
    <property type="match status" value="1"/>
</dbReference>
<feature type="repeat" description="ANK" evidence="2">
    <location>
        <begin position="651"/>
        <end position="677"/>
    </location>
</feature>
<keyword evidence="2" id="KW-0040">ANK repeat</keyword>
<keyword evidence="1" id="KW-0677">Repeat</keyword>
<dbReference type="Proteomes" id="UP000307440">
    <property type="component" value="Unassembled WGS sequence"/>
</dbReference>
<dbReference type="PROSITE" id="PS50297">
    <property type="entry name" value="ANK_REP_REGION"/>
    <property type="match status" value="1"/>
</dbReference>
<dbReference type="InterPro" id="IPR027417">
    <property type="entry name" value="P-loop_NTPase"/>
</dbReference>
<dbReference type="PANTHER" id="PTHR10039">
    <property type="entry name" value="AMELOGENIN"/>
    <property type="match status" value="1"/>
</dbReference>
<dbReference type="Gene3D" id="3.40.50.300">
    <property type="entry name" value="P-loop containing nucleotide triphosphate hydrolases"/>
    <property type="match status" value="1"/>
</dbReference>
<evidence type="ECO:0000256" key="3">
    <source>
        <dbReference type="SAM" id="MobiDB-lite"/>
    </source>
</evidence>
<gene>
    <name evidence="5" type="ORF">FA15DRAFT_711698</name>
</gene>
<dbReference type="AlphaFoldDB" id="A0A5C3K9D3"/>
<organism evidence="5 6">
    <name type="scientific">Coprinopsis marcescibilis</name>
    <name type="common">Agaric fungus</name>
    <name type="synonym">Psathyrella marcescibilis</name>
    <dbReference type="NCBI Taxonomy" id="230819"/>
    <lineage>
        <taxon>Eukaryota</taxon>
        <taxon>Fungi</taxon>
        <taxon>Dikarya</taxon>
        <taxon>Basidiomycota</taxon>
        <taxon>Agaricomycotina</taxon>
        <taxon>Agaricomycetes</taxon>
        <taxon>Agaricomycetidae</taxon>
        <taxon>Agaricales</taxon>
        <taxon>Agaricineae</taxon>
        <taxon>Psathyrellaceae</taxon>
        <taxon>Coprinopsis</taxon>
    </lineage>
</organism>
<feature type="domain" description="Nephrocystin 3-like N-terminal" evidence="4">
    <location>
        <begin position="156"/>
        <end position="221"/>
    </location>
</feature>
<evidence type="ECO:0000256" key="1">
    <source>
        <dbReference type="ARBA" id="ARBA00022737"/>
    </source>
</evidence>
<evidence type="ECO:0000259" key="4">
    <source>
        <dbReference type="Pfam" id="PF24883"/>
    </source>
</evidence>
<dbReference type="PANTHER" id="PTHR10039:SF16">
    <property type="entry name" value="GPI INOSITOL-DEACYLASE"/>
    <property type="match status" value="1"/>
</dbReference>
<evidence type="ECO:0000256" key="2">
    <source>
        <dbReference type="PROSITE-ProRule" id="PRU00023"/>
    </source>
</evidence>
<feature type="compositionally biased region" description="Polar residues" evidence="3">
    <location>
        <begin position="32"/>
        <end position="42"/>
    </location>
</feature>
<dbReference type="EMBL" id="ML210746">
    <property type="protein sequence ID" value="TFK16551.1"/>
    <property type="molecule type" value="Genomic_DNA"/>
</dbReference>
<dbReference type="SUPFAM" id="SSF48403">
    <property type="entry name" value="Ankyrin repeat"/>
    <property type="match status" value="1"/>
</dbReference>
<dbReference type="STRING" id="230819.A0A5C3K9D3"/>
<evidence type="ECO:0000313" key="5">
    <source>
        <dbReference type="EMBL" id="TFK16551.1"/>
    </source>
</evidence>
<dbReference type="Gene3D" id="1.25.40.20">
    <property type="entry name" value="Ankyrin repeat-containing domain"/>
    <property type="match status" value="1"/>
</dbReference>
<accession>A0A5C3K9D3</accession>
<dbReference type="SMART" id="SM00248">
    <property type="entry name" value="ANK"/>
    <property type="match status" value="4"/>
</dbReference>
<proteinExistence type="predicted"/>
<sequence>MGAGLSSSVCSLNDSVGFEQCLNDVIAGEAGESTQAQVSRKATVNDLAAPGQLESPPVKPEKSSSSTGHPTVQPGARAHKRSLQTGIQDAPNPDQPPAKPGLGMLQSACGVHIEGSHLITTQSYNIYSNLAQPEAGNQDTSLLETIAEWLSHRSVGTGEWAFEDPAISNWSQGALRILWGVGMQGAGKTVLSSIIINHLIQKAKANRRICVAFAFARYTDQFTGENILAMYDHHRLPKTRPSQSEILEVLQAIFKSDLFDERYCTLDGLDEALADAQVEMLDAVSNLPVNFLLMSRPLPLLKELVPEATFINVMVYDTDIEQLIEEKLRRMTTLRSLLENEGWKDTVLKTLLEKSSGISISPLNMLSGCMKIKDLRSVLDTLPVGVNAMYEATMERIEGRPGLVRLVQYTAHDFLVAYPSKTGLDVQAMLAYTCVTRLRSCGFENYNGGMNGNHGVDVFKNHAFLRYSHQNWYTHARSSQSLPPFLQGFVQCCQRFPWKIGRYSSYDYLNSIQLAAACNFHHLLSMWLGFDPMSPNDPSPSPLDVNTESPDGRTALALAATHRHVEASQALLAASLGGHVQVVDLLLGFIDADHVNSGHWTALTSAALEGHAEVVKSLLRFEGMDVNARISAISTLQGRQEDIDVDASRPDGHTALSIALEEGMKGVVELLRSRGAK</sequence>
<feature type="region of interest" description="Disordered" evidence="3">
    <location>
        <begin position="32"/>
        <end position="103"/>
    </location>
</feature>
<protein>
    <recommendedName>
        <fullName evidence="4">Nephrocystin 3-like N-terminal domain-containing protein</fullName>
    </recommendedName>
</protein>
<dbReference type="PROSITE" id="PS50088">
    <property type="entry name" value="ANK_REPEAT"/>
    <property type="match status" value="1"/>
</dbReference>
<keyword evidence="6" id="KW-1185">Reference proteome</keyword>
<evidence type="ECO:0000313" key="6">
    <source>
        <dbReference type="Proteomes" id="UP000307440"/>
    </source>
</evidence>
<dbReference type="Pfam" id="PF24883">
    <property type="entry name" value="NPHP3_N"/>
    <property type="match status" value="1"/>
</dbReference>